<evidence type="ECO:0000256" key="6">
    <source>
        <dbReference type="ARBA" id="ARBA00022847"/>
    </source>
</evidence>
<evidence type="ECO:0000256" key="10">
    <source>
        <dbReference type="ARBA" id="ARBA00048473"/>
    </source>
</evidence>
<evidence type="ECO:0000256" key="12">
    <source>
        <dbReference type="SAM" id="Phobius"/>
    </source>
</evidence>
<keyword evidence="5" id="KW-0677">Repeat</keyword>
<evidence type="ECO:0000313" key="14">
    <source>
        <dbReference type="Proteomes" id="UP000462212"/>
    </source>
</evidence>
<protein>
    <submittedName>
        <fullName evidence="13">Cystinosin</fullName>
    </submittedName>
</protein>
<dbReference type="NCBIfam" id="TIGR00951">
    <property type="entry name" value="2A43"/>
    <property type="match status" value="1"/>
</dbReference>
<evidence type="ECO:0000256" key="8">
    <source>
        <dbReference type="ARBA" id="ARBA00023136"/>
    </source>
</evidence>
<dbReference type="AlphaFoldDB" id="A0A8H8REW9"/>
<feature type="transmembrane region" description="Helical" evidence="12">
    <location>
        <begin position="6"/>
        <end position="26"/>
    </location>
</feature>
<organism evidence="13 14">
    <name type="scientific">Lachnellula subtilissima</name>
    <dbReference type="NCBI Taxonomy" id="602034"/>
    <lineage>
        <taxon>Eukaryota</taxon>
        <taxon>Fungi</taxon>
        <taxon>Dikarya</taxon>
        <taxon>Ascomycota</taxon>
        <taxon>Pezizomycotina</taxon>
        <taxon>Leotiomycetes</taxon>
        <taxon>Helotiales</taxon>
        <taxon>Lachnaceae</taxon>
        <taxon>Lachnellula</taxon>
    </lineage>
</organism>
<dbReference type="PANTHER" id="PTHR13131:SF5">
    <property type="entry name" value="CYSTINOSIN"/>
    <property type="match status" value="1"/>
</dbReference>
<dbReference type="PANTHER" id="PTHR13131">
    <property type="entry name" value="CYSTINOSIN"/>
    <property type="match status" value="1"/>
</dbReference>
<dbReference type="Gene3D" id="1.20.1280.290">
    <property type="match status" value="2"/>
</dbReference>
<feature type="transmembrane region" description="Helical" evidence="12">
    <location>
        <begin position="157"/>
        <end position="175"/>
    </location>
</feature>
<dbReference type="Pfam" id="PF04193">
    <property type="entry name" value="PQ-loop"/>
    <property type="match status" value="2"/>
</dbReference>
<comment type="subcellular location">
    <subcellularLocation>
        <location evidence="1">Lysosome membrane</location>
        <topology evidence="1">Multi-pass membrane protein</topology>
    </subcellularLocation>
</comment>
<keyword evidence="6" id="KW-0769">Symport</keyword>
<dbReference type="SMART" id="SM00679">
    <property type="entry name" value="CTNS"/>
    <property type="match status" value="2"/>
</dbReference>
<comment type="catalytic activity">
    <reaction evidence="10">
        <text>L-cystine(out) + H(+)(out) = L-cystine(in) + H(+)(in)</text>
        <dbReference type="Rhea" id="RHEA:66172"/>
        <dbReference type="ChEBI" id="CHEBI:15378"/>
        <dbReference type="ChEBI" id="CHEBI:35491"/>
    </reaction>
    <physiologicalReaction direction="left-to-right" evidence="10">
        <dbReference type="Rhea" id="RHEA:66173"/>
    </physiologicalReaction>
</comment>
<dbReference type="GO" id="GO:0015293">
    <property type="term" value="F:symporter activity"/>
    <property type="evidence" value="ECO:0007669"/>
    <property type="project" value="UniProtKB-KW"/>
</dbReference>
<evidence type="ECO:0000256" key="5">
    <source>
        <dbReference type="ARBA" id="ARBA00022737"/>
    </source>
</evidence>
<feature type="transmembrane region" description="Helical" evidence="12">
    <location>
        <begin position="47"/>
        <end position="69"/>
    </location>
</feature>
<feature type="transmembrane region" description="Helical" evidence="12">
    <location>
        <begin position="235"/>
        <end position="256"/>
    </location>
</feature>
<evidence type="ECO:0000256" key="7">
    <source>
        <dbReference type="ARBA" id="ARBA00022989"/>
    </source>
</evidence>
<comment type="caution">
    <text evidence="13">The sequence shown here is derived from an EMBL/GenBank/DDBJ whole genome shotgun (WGS) entry which is preliminary data.</text>
</comment>
<keyword evidence="3" id="KW-0813">Transport</keyword>
<keyword evidence="8 12" id="KW-0472">Membrane</keyword>
<dbReference type="GO" id="GO:0015184">
    <property type="term" value="F:L-cystine transmembrane transporter activity"/>
    <property type="evidence" value="ECO:0007669"/>
    <property type="project" value="TreeGrafter"/>
</dbReference>
<keyword evidence="7 12" id="KW-1133">Transmembrane helix</keyword>
<accession>A0A8H8REW9</accession>
<dbReference type="Proteomes" id="UP000462212">
    <property type="component" value="Unassembled WGS sequence"/>
</dbReference>
<sequence length="290" mass="31993">MAASFLHLVSSIFGWVYTICWSLSFYPQPILNFRRRSTTGTTVDFPAINVVGFLAYFISNTAFLYSPQIRKQYAERHHGLTPTVQINDLAFAAHALLTCLVTISQFVPGLWGFDRKGRTGPGARLSTGIKGIIVGSFLGVGIVAIIVAARHDPDPKTGWAAIDMIYAVSYVKLIITLVKYMPQVLTNYHNKSTHGWSINQILLDFVGGILSIWQLGIDSYLQGDWSGVTGNPVKFALGNISVFFDIIFMIQHYCVYRGNRGTAFSEDEERPLLNGEANGEATGERSNGNS</sequence>
<dbReference type="FunFam" id="1.20.1280.290:FF:000016">
    <property type="entry name" value="Cystinosin homolog"/>
    <property type="match status" value="1"/>
</dbReference>
<feature type="region of interest" description="Disordered" evidence="11">
    <location>
        <begin position="267"/>
        <end position="290"/>
    </location>
</feature>
<evidence type="ECO:0000313" key="13">
    <source>
        <dbReference type="EMBL" id="TVY33007.1"/>
    </source>
</evidence>
<feature type="transmembrane region" description="Helical" evidence="12">
    <location>
        <begin position="132"/>
        <end position="151"/>
    </location>
</feature>
<evidence type="ECO:0000256" key="11">
    <source>
        <dbReference type="SAM" id="MobiDB-lite"/>
    </source>
</evidence>
<name>A0A8H8REW9_9HELO</name>
<feature type="transmembrane region" description="Helical" evidence="12">
    <location>
        <begin position="196"/>
        <end position="215"/>
    </location>
</feature>
<keyword evidence="14" id="KW-1185">Reference proteome</keyword>
<proteinExistence type="inferred from homology"/>
<dbReference type="InterPro" id="IPR006603">
    <property type="entry name" value="PQ-loop_rpt"/>
</dbReference>
<keyword evidence="4 12" id="KW-0812">Transmembrane</keyword>
<dbReference type="InterPro" id="IPR005282">
    <property type="entry name" value="LC_transporter"/>
</dbReference>
<dbReference type="EMBL" id="QGMJ01000887">
    <property type="protein sequence ID" value="TVY33007.1"/>
    <property type="molecule type" value="Genomic_DNA"/>
</dbReference>
<keyword evidence="9" id="KW-0458">Lysosome</keyword>
<feature type="transmembrane region" description="Helical" evidence="12">
    <location>
        <begin position="89"/>
        <end position="111"/>
    </location>
</feature>
<dbReference type="OrthoDB" id="75720at2759"/>
<dbReference type="GO" id="GO:0005774">
    <property type="term" value="C:vacuolar membrane"/>
    <property type="evidence" value="ECO:0007669"/>
    <property type="project" value="TreeGrafter"/>
</dbReference>
<reference evidence="13 14" key="1">
    <citation type="submission" date="2018-05" db="EMBL/GenBank/DDBJ databases">
        <title>Genome sequencing and assembly of the regulated plant pathogen Lachnellula willkommii and related sister species for the development of diagnostic species identification markers.</title>
        <authorList>
            <person name="Giroux E."/>
            <person name="Bilodeau G."/>
        </authorList>
    </citation>
    <scope>NUCLEOTIDE SEQUENCE [LARGE SCALE GENOMIC DNA]</scope>
    <source>
        <strain evidence="13 14">CBS 197.66</strain>
    </source>
</reference>
<gene>
    <name evidence="13" type="primary">CTNS</name>
    <name evidence="13" type="ORF">LSUB1_G007573</name>
</gene>
<evidence type="ECO:0000256" key="4">
    <source>
        <dbReference type="ARBA" id="ARBA00022692"/>
    </source>
</evidence>
<evidence type="ECO:0000256" key="2">
    <source>
        <dbReference type="ARBA" id="ARBA00006855"/>
    </source>
</evidence>
<dbReference type="GO" id="GO:0000324">
    <property type="term" value="C:fungal-type vacuole"/>
    <property type="evidence" value="ECO:0007669"/>
    <property type="project" value="TreeGrafter"/>
</dbReference>
<evidence type="ECO:0000256" key="1">
    <source>
        <dbReference type="ARBA" id="ARBA00004155"/>
    </source>
</evidence>
<comment type="similarity">
    <text evidence="2">Belongs to the cystinosin family.</text>
</comment>
<evidence type="ECO:0000256" key="3">
    <source>
        <dbReference type="ARBA" id="ARBA00022448"/>
    </source>
</evidence>
<evidence type="ECO:0000256" key="9">
    <source>
        <dbReference type="ARBA" id="ARBA00023228"/>
    </source>
</evidence>